<dbReference type="EMBL" id="CACVBS010000036">
    <property type="protein sequence ID" value="CAA7262680.1"/>
    <property type="molecule type" value="Genomic_DNA"/>
</dbReference>
<dbReference type="SMART" id="SM01287">
    <property type="entry name" value="Rtt106"/>
    <property type="match status" value="1"/>
</dbReference>
<reference evidence="5 6" key="1">
    <citation type="submission" date="2020-01" db="EMBL/GenBank/DDBJ databases">
        <authorList>
            <person name="Gupta K D."/>
        </authorList>
    </citation>
    <scope>NUCLEOTIDE SEQUENCE [LARGE SCALE GENOMIC DNA]</scope>
</reference>
<dbReference type="PANTHER" id="PTHR45849">
    <property type="entry name" value="FACT COMPLEX SUBUNIT SSRP1"/>
    <property type="match status" value="1"/>
</dbReference>
<name>A0A8S0VUT7_CYCAE</name>
<dbReference type="GO" id="GO:0042393">
    <property type="term" value="F:histone binding"/>
    <property type="evidence" value="ECO:0007669"/>
    <property type="project" value="TreeGrafter"/>
</dbReference>
<comment type="function">
    <text evidence="2">Component of the FACT complex, a general chromatin factor that acts to reorganize nucleosomes. The FACT complex is involved in multiple processes that require DNA as a template such as mRNA elongation, DNA replication and DNA repair. During transcription elongation the FACT complex acts as a histone chaperone that both destabilizes and restores nucleosomal structure. It facilitates the passage of RNA polymerase II and transcription by promoting the dissociation of one histone H2A-H2B dimer from the nucleosome, then subsequently promotes the reestablishment of the nucleosome following the passage of RNA polymerase II.</text>
</comment>
<organism evidence="5 6">
    <name type="scientific">Cyclocybe aegerita</name>
    <name type="common">Black poplar mushroom</name>
    <name type="synonym">Agrocybe aegerita</name>
    <dbReference type="NCBI Taxonomy" id="1973307"/>
    <lineage>
        <taxon>Eukaryota</taxon>
        <taxon>Fungi</taxon>
        <taxon>Dikarya</taxon>
        <taxon>Basidiomycota</taxon>
        <taxon>Agaricomycotina</taxon>
        <taxon>Agaricomycetes</taxon>
        <taxon>Agaricomycetidae</taxon>
        <taxon>Agaricales</taxon>
        <taxon>Agaricineae</taxon>
        <taxon>Bolbitiaceae</taxon>
        <taxon>Cyclocybe</taxon>
    </lineage>
</organism>
<dbReference type="PANTHER" id="PTHR45849:SF3">
    <property type="entry name" value="HISTONE CHAPERONE RTT106"/>
    <property type="match status" value="1"/>
</dbReference>
<feature type="region of interest" description="Disordered" evidence="3">
    <location>
        <begin position="472"/>
        <end position="495"/>
    </location>
</feature>
<evidence type="ECO:0000256" key="2">
    <source>
        <dbReference type="ARBA" id="ARBA00025370"/>
    </source>
</evidence>
<dbReference type="Pfam" id="PF08512">
    <property type="entry name" value="Rttp106-like_middle"/>
    <property type="match status" value="1"/>
</dbReference>
<feature type="region of interest" description="Disordered" evidence="3">
    <location>
        <begin position="367"/>
        <end position="386"/>
    </location>
</feature>
<feature type="compositionally biased region" description="Polar residues" evidence="3">
    <location>
        <begin position="406"/>
        <end position="418"/>
    </location>
</feature>
<evidence type="ECO:0000256" key="1">
    <source>
        <dbReference type="ARBA" id="ARBA00006159"/>
    </source>
</evidence>
<comment type="caution">
    <text evidence="5">The sequence shown here is derived from an EMBL/GenBank/DDBJ whole genome shotgun (WGS) entry which is preliminary data.</text>
</comment>
<evidence type="ECO:0000313" key="6">
    <source>
        <dbReference type="Proteomes" id="UP000467700"/>
    </source>
</evidence>
<evidence type="ECO:0000259" key="4">
    <source>
        <dbReference type="SMART" id="SM01287"/>
    </source>
</evidence>
<dbReference type="InterPro" id="IPR050454">
    <property type="entry name" value="RTT106/SSRP1_HistChap/FACT"/>
</dbReference>
<comment type="similarity">
    <text evidence="1">Belongs to the RTT106 family.</text>
</comment>
<dbReference type="Gene3D" id="2.30.29.30">
    <property type="entry name" value="Pleckstrin-homology domain (PH domain)/Phosphotyrosine-binding domain (PTB)"/>
    <property type="match status" value="1"/>
</dbReference>
<evidence type="ECO:0000313" key="5">
    <source>
        <dbReference type="EMBL" id="CAA7262680.1"/>
    </source>
</evidence>
<feature type="compositionally biased region" description="Acidic residues" evidence="3">
    <location>
        <begin position="393"/>
        <end position="404"/>
    </location>
</feature>
<dbReference type="SUPFAM" id="SSF50729">
    <property type="entry name" value="PH domain-like"/>
    <property type="match status" value="1"/>
</dbReference>
<feature type="region of interest" description="Disordered" evidence="3">
    <location>
        <begin position="67"/>
        <end position="111"/>
    </location>
</feature>
<evidence type="ECO:0000256" key="3">
    <source>
        <dbReference type="SAM" id="MobiDB-lite"/>
    </source>
</evidence>
<gene>
    <name evidence="5" type="ORF">AAE3_LOCUS4676</name>
</gene>
<keyword evidence="6" id="KW-1185">Reference proteome</keyword>
<dbReference type="InterPro" id="IPR013719">
    <property type="entry name" value="RTT106/SPT16-like_middle_dom"/>
</dbReference>
<dbReference type="OrthoDB" id="75754at2759"/>
<sequence>MASEMHYLRAIIPSLPTEIAAKIRSLCVTAANESLLENLVRFLAGAGHASDASVGIQEQWSEKQATTRTVLAGLRPTTKRGREEGGDTDSQQSKRQRLSPATAPTNNGPPIFTLHAISATSPVRKKVDITIHENLIALTNPTSRALEASVPLSSIRRAFIVPTRGKSKPHWTVILLSSDVPDKGKPTPGFSSENLQIIFGLDATSASTFNTTTYAAGEPSAHTQPKGTSTLLSIKQFLSHLPIPTIEPSTDVFKSACTGSGSSAGVNGIPGVEAYRAAKAGNLWFSAQGILWGESKPCEFWAVGDLLGKMDGVRIAGAGRSFTVILTRRSTEGEDEEESEFGMVDGREREGVNEWVRNHWHLFGRTGSEEEGVSKPKPKVQNLGPMTIRTLQDESDDEDEDFETDVSSLDGSEALSSNENSTSDEGGSDEEDDNNGNDGVKTEDPAKHPLLRPGAVPKMSKAALEMAVGIIEEDFAMGDSPDEHDELEEEDELDD</sequence>
<dbReference type="Proteomes" id="UP000467700">
    <property type="component" value="Unassembled WGS sequence"/>
</dbReference>
<dbReference type="AlphaFoldDB" id="A0A8S0VUT7"/>
<protein>
    <recommendedName>
        <fullName evidence="4">Histone chaperone RTT106/FACT complex subunit SPT16-like middle domain-containing protein</fullName>
    </recommendedName>
</protein>
<feature type="region of interest" description="Disordered" evidence="3">
    <location>
        <begin position="391"/>
        <end position="458"/>
    </location>
</feature>
<feature type="compositionally biased region" description="Acidic residues" evidence="3">
    <location>
        <begin position="426"/>
        <end position="435"/>
    </location>
</feature>
<proteinExistence type="inferred from homology"/>
<accession>A0A8S0VUT7</accession>
<feature type="domain" description="Histone chaperone RTT106/FACT complex subunit SPT16-like middle" evidence="4">
    <location>
        <begin position="269"/>
        <end position="366"/>
    </location>
</feature>
<dbReference type="InterPro" id="IPR011993">
    <property type="entry name" value="PH-like_dom_sf"/>
</dbReference>
<dbReference type="GO" id="GO:0031491">
    <property type="term" value="F:nucleosome binding"/>
    <property type="evidence" value="ECO:0007669"/>
    <property type="project" value="TreeGrafter"/>
</dbReference>